<evidence type="ECO:0000313" key="3">
    <source>
        <dbReference type="EMBL" id="KMW59902.1"/>
    </source>
</evidence>
<dbReference type="PANTHER" id="PTHR42852">
    <property type="entry name" value="THIOL:DISULFIDE INTERCHANGE PROTEIN DSBE"/>
    <property type="match status" value="1"/>
</dbReference>
<dbReference type="Pfam" id="PF00578">
    <property type="entry name" value="AhpC-TSA"/>
    <property type="match status" value="1"/>
</dbReference>
<dbReference type="Gene3D" id="3.40.30.10">
    <property type="entry name" value="Glutaredoxin"/>
    <property type="match status" value="1"/>
</dbReference>
<dbReference type="GO" id="GO:0016209">
    <property type="term" value="F:antioxidant activity"/>
    <property type="evidence" value="ECO:0007669"/>
    <property type="project" value="InterPro"/>
</dbReference>
<dbReference type="PANTHER" id="PTHR42852:SF17">
    <property type="entry name" value="THIOREDOXIN-LIKE PROTEIN HI_1115"/>
    <property type="match status" value="1"/>
</dbReference>
<dbReference type="EMBL" id="LFTY01000001">
    <property type="protein sequence ID" value="KMW59902.1"/>
    <property type="molecule type" value="Genomic_DNA"/>
</dbReference>
<dbReference type="GO" id="GO:0015036">
    <property type="term" value="F:disulfide oxidoreductase activity"/>
    <property type="evidence" value="ECO:0007669"/>
    <property type="project" value="UniProtKB-ARBA"/>
</dbReference>
<dbReference type="PROSITE" id="PS51352">
    <property type="entry name" value="THIOREDOXIN_2"/>
    <property type="match status" value="1"/>
</dbReference>
<gene>
    <name evidence="3" type="ORF">AIOL_000051</name>
</gene>
<sequence length="210" mass="22689">MFDWGALELLSVTSLTSEINMRLLRLAALYTALALGANASATTSFADPALEALREGGMKKLIFHAEPKPVSDAVFLHEDGSEITLADLAGKYTVLNFWATWCAPCRHEMPSLNALGNEFNGDTFQVVTIATGRNKPAAIDRFFDEAEIDVLPKHTDAKQTLARGMAVLGLPITVILDPDGQEIARLRGDADWYSDSARAIVAAMIAPPES</sequence>
<feature type="domain" description="Thioredoxin" evidence="2">
    <location>
        <begin position="64"/>
        <end position="206"/>
    </location>
</feature>
<dbReference type="AlphaFoldDB" id="A0A0J9EAU0"/>
<dbReference type="PATRIC" id="fig|1675527.3.peg.68"/>
<keyword evidence="4" id="KW-1185">Reference proteome</keyword>
<organism evidence="3 4">
    <name type="scientific">Candidatus Rhodobacter oscarellae</name>
    <dbReference type="NCBI Taxonomy" id="1675527"/>
    <lineage>
        <taxon>Bacteria</taxon>
        <taxon>Pseudomonadati</taxon>
        <taxon>Pseudomonadota</taxon>
        <taxon>Alphaproteobacteria</taxon>
        <taxon>Rhodobacterales</taxon>
        <taxon>Rhodobacter group</taxon>
        <taxon>Rhodobacter</taxon>
    </lineage>
</organism>
<accession>A0A0J9EAU0</accession>
<evidence type="ECO:0000256" key="1">
    <source>
        <dbReference type="ARBA" id="ARBA00023284"/>
    </source>
</evidence>
<dbReference type="InterPro" id="IPR013766">
    <property type="entry name" value="Thioredoxin_domain"/>
</dbReference>
<evidence type="ECO:0000313" key="4">
    <source>
        <dbReference type="Proteomes" id="UP000037178"/>
    </source>
</evidence>
<proteinExistence type="predicted"/>
<evidence type="ECO:0000259" key="2">
    <source>
        <dbReference type="PROSITE" id="PS51352"/>
    </source>
</evidence>
<dbReference type="PROSITE" id="PS00194">
    <property type="entry name" value="THIOREDOXIN_1"/>
    <property type="match status" value="1"/>
</dbReference>
<dbReference type="InterPro" id="IPR000866">
    <property type="entry name" value="AhpC/TSA"/>
</dbReference>
<dbReference type="Proteomes" id="UP000037178">
    <property type="component" value="Unassembled WGS sequence"/>
</dbReference>
<dbReference type="InterPro" id="IPR017937">
    <property type="entry name" value="Thioredoxin_CS"/>
</dbReference>
<dbReference type="SUPFAM" id="SSF52833">
    <property type="entry name" value="Thioredoxin-like"/>
    <property type="match status" value="1"/>
</dbReference>
<keyword evidence="1" id="KW-0676">Redox-active center</keyword>
<comment type="caution">
    <text evidence="3">The sequence shown here is derived from an EMBL/GenBank/DDBJ whole genome shotgun (WGS) entry which is preliminary data.</text>
</comment>
<dbReference type="InterPro" id="IPR036249">
    <property type="entry name" value="Thioredoxin-like_sf"/>
</dbReference>
<reference evidence="3 4" key="1">
    <citation type="submission" date="2015-06" db="EMBL/GenBank/DDBJ databases">
        <title>Draft genome sequence of an Alphaproteobacteria species associated to the Mediterranean sponge Oscarella lobularis.</title>
        <authorList>
            <person name="Jourda C."/>
            <person name="Santini S."/>
            <person name="Claverie J.-M."/>
        </authorList>
    </citation>
    <scope>NUCLEOTIDE SEQUENCE [LARGE SCALE GENOMIC DNA]</scope>
    <source>
        <strain evidence="3">IGS</strain>
    </source>
</reference>
<dbReference type="InterPro" id="IPR050553">
    <property type="entry name" value="Thioredoxin_ResA/DsbE_sf"/>
</dbReference>
<dbReference type="CDD" id="cd02966">
    <property type="entry name" value="TlpA_like_family"/>
    <property type="match status" value="1"/>
</dbReference>
<dbReference type="STRING" id="1675527.AIOL_000051"/>
<name>A0A0J9EAU0_9RHOB</name>
<protein>
    <submittedName>
        <fullName evidence="3">Thiol:disulfide oxidoreductase TlpA</fullName>
    </submittedName>
</protein>